<dbReference type="PANTHER" id="PTHR43591:SF24">
    <property type="entry name" value="2-METHOXY-6-POLYPRENYL-1,4-BENZOQUINOL METHYLASE, MITOCHONDRIAL"/>
    <property type="match status" value="1"/>
</dbReference>
<dbReference type="OrthoDB" id="2013972at2759"/>
<feature type="domain" description="Methyltransferase" evidence="2">
    <location>
        <begin position="125"/>
        <end position="216"/>
    </location>
</feature>
<comment type="caution">
    <text evidence="3">The sequence shown here is derived from an EMBL/GenBank/DDBJ whole genome shotgun (WGS) entry which is preliminary data.</text>
</comment>
<accession>A0A9N8ZJ05</accession>
<gene>
    <name evidence="3" type="ORF">CPELLU_LOCUS2271</name>
</gene>
<reference evidence="3" key="1">
    <citation type="submission" date="2021-06" db="EMBL/GenBank/DDBJ databases">
        <authorList>
            <person name="Kallberg Y."/>
            <person name="Tangrot J."/>
            <person name="Rosling A."/>
        </authorList>
    </citation>
    <scope>NUCLEOTIDE SEQUENCE</scope>
    <source>
        <strain evidence="3">FL966</strain>
    </source>
</reference>
<dbReference type="InterPro" id="IPR041698">
    <property type="entry name" value="Methyltransf_25"/>
</dbReference>
<dbReference type="AlphaFoldDB" id="A0A9N8ZJ05"/>
<protein>
    <submittedName>
        <fullName evidence="3">14130_t:CDS:1</fullName>
    </submittedName>
</protein>
<evidence type="ECO:0000313" key="3">
    <source>
        <dbReference type="EMBL" id="CAG8497167.1"/>
    </source>
</evidence>
<dbReference type="PANTHER" id="PTHR43591">
    <property type="entry name" value="METHYLTRANSFERASE"/>
    <property type="match status" value="1"/>
</dbReference>
<dbReference type="EMBL" id="CAJVQA010000953">
    <property type="protein sequence ID" value="CAG8497167.1"/>
    <property type="molecule type" value="Genomic_DNA"/>
</dbReference>
<evidence type="ECO:0000259" key="2">
    <source>
        <dbReference type="Pfam" id="PF13649"/>
    </source>
</evidence>
<feature type="region of interest" description="Disordered" evidence="1">
    <location>
        <begin position="1"/>
        <end position="28"/>
    </location>
</feature>
<dbReference type="Pfam" id="PF13649">
    <property type="entry name" value="Methyltransf_25"/>
    <property type="match status" value="1"/>
</dbReference>
<dbReference type="InterPro" id="IPR029063">
    <property type="entry name" value="SAM-dependent_MTases_sf"/>
</dbReference>
<evidence type="ECO:0000256" key="1">
    <source>
        <dbReference type="SAM" id="MobiDB-lite"/>
    </source>
</evidence>
<dbReference type="SUPFAM" id="SSF53335">
    <property type="entry name" value="S-adenosyl-L-methionine-dependent methyltransferases"/>
    <property type="match status" value="1"/>
</dbReference>
<dbReference type="Gene3D" id="3.40.50.150">
    <property type="entry name" value="Vaccinia Virus protein VP39"/>
    <property type="match status" value="1"/>
</dbReference>
<organism evidence="3 4">
    <name type="scientific">Cetraspora pellucida</name>
    <dbReference type="NCBI Taxonomy" id="1433469"/>
    <lineage>
        <taxon>Eukaryota</taxon>
        <taxon>Fungi</taxon>
        <taxon>Fungi incertae sedis</taxon>
        <taxon>Mucoromycota</taxon>
        <taxon>Glomeromycotina</taxon>
        <taxon>Glomeromycetes</taxon>
        <taxon>Diversisporales</taxon>
        <taxon>Gigasporaceae</taxon>
        <taxon>Cetraspora</taxon>
    </lineage>
</organism>
<name>A0A9N8ZJ05_9GLOM</name>
<dbReference type="Proteomes" id="UP000789759">
    <property type="component" value="Unassembled WGS sequence"/>
</dbReference>
<dbReference type="CDD" id="cd02440">
    <property type="entry name" value="AdoMet_MTases"/>
    <property type="match status" value="1"/>
</dbReference>
<proteinExistence type="predicted"/>
<sequence>MGNCIRRQGDNEDCEGDSHIKGAKERSRGSFGSVLRTIWSKRGCCPQQRSQQSVIKSASSTQFPSIFRYIDGRRYHNDENSKYPLPNDDEEINRLQSQHYLFRHAWGKNYSSPVEEILKAGGACVLDVGCGPATWILEMASEYTSSSFTGIDISPVFPSNIKPRNVQFYQMNVLDGLPFEDNTFDFVYQRFMGLALTEEQWPILLLELVRVTKPGGWIELMECDLQFDNEGPISSRVNKATQMYLKSQGINALICPHVPHLMADIQNLADIEKNQISTPLGQWGDLIGELAKDDIIGLSRSFKPVLFPVFKEMFGDINLDYESIVKEIVDNEVNQYMSSIKSVRFYGKKKITDNINDNTIND</sequence>
<keyword evidence="4" id="KW-1185">Reference proteome</keyword>
<evidence type="ECO:0000313" key="4">
    <source>
        <dbReference type="Proteomes" id="UP000789759"/>
    </source>
</evidence>
<dbReference type="GO" id="GO:0008168">
    <property type="term" value="F:methyltransferase activity"/>
    <property type="evidence" value="ECO:0007669"/>
    <property type="project" value="TreeGrafter"/>
</dbReference>
<feature type="compositionally biased region" description="Basic and acidic residues" evidence="1">
    <location>
        <begin position="16"/>
        <end position="28"/>
    </location>
</feature>